<comment type="miscellaneous">
    <text evidence="3">A lyase-type mechanism (elimination/hydration) is suggested for the cleavage of the lactyl ether bond of MurNAc 6-phosphate, with the formation of an alpha,beta-unsaturated aldehyde intermediate with (E)-stereochemistry, followed by the syn addition of water to give product.</text>
</comment>
<dbReference type="InterPro" id="IPR040190">
    <property type="entry name" value="MURQ/GCKR"/>
</dbReference>
<dbReference type="SUPFAM" id="SSF53697">
    <property type="entry name" value="SIS domain"/>
    <property type="match status" value="1"/>
</dbReference>
<dbReference type="EC" id="4.2.1.126" evidence="3"/>
<dbReference type="PANTHER" id="PTHR10088:SF4">
    <property type="entry name" value="GLUCOKINASE REGULATORY PROTEIN"/>
    <property type="match status" value="1"/>
</dbReference>
<dbReference type="FunFam" id="3.40.50.10490:FF:000014">
    <property type="entry name" value="N-acetylmuramic acid 6-phosphate etherase"/>
    <property type="match status" value="1"/>
</dbReference>
<dbReference type="GO" id="GO:0097367">
    <property type="term" value="F:carbohydrate derivative binding"/>
    <property type="evidence" value="ECO:0007669"/>
    <property type="project" value="InterPro"/>
</dbReference>
<dbReference type="EMBL" id="JACJVQ010000013">
    <property type="protein sequence ID" value="MBB6635427.1"/>
    <property type="molecule type" value="Genomic_DNA"/>
</dbReference>
<dbReference type="AlphaFoldDB" id="A0A841T0N2"/>
<keyword evidence="2 3" id="KW-0119">Carbohydrate metabolism</keyword>
<evidence type="ECO:0000256" key="1">
    <source>
        <dbReference type="ARBA" id="ARBA00023239"/>
    </source>
</evidence>
<dbReference type="NCBIfam" id="TIGR00274">
    <property type="entry name" value="N-acetylmuramic acid 6-phosphate etherase"/>
    <property type="match status" value="1"/>
</dbReference>
<feature type="active site" description="Proton donor" evidence="3">
    <location>
        <position position="86"/>
    </location>
</feature>
<evidence type="ECO:0000256" key="2">
    <source>
        <dbReference type="ARBA" id="ARBA00023277"/>
    </source>
</evidence>
<comment type="catalytic activity">
    <reaction evidence="3">
        <text>N-acetyl-D-muramate 6-phosphate + H2O = N-acetyl-D-glucosamine 6-phosphate + (R)-lactate</text>
        <dbReference type="Rhea" id="RHEA:26410"/>
        <dbReference type="ChEBI" id="CHEBI:15377"/>
        <dbReference type="ChEBI" id="CHEBI:16004"/>
        <dbReference type="ChEBI" id="CHEBI:57513"/>
        <dbReference type="ChEBI" id="CHEBI:58722"/>
        <dbReference type="EC" id="4.2.1.126"/>
    </reaction>
</comment>
<dbReference type="CDD" id="cd05007">
    <property type="entry name" value="SIS_Etherase"/>
    <property type="match status" value="1"/>
</dbReference>
<evidence type="ECO:0000313" key="5">
    <source>
        <dbReference type="EMBL" id="MBB6635427.1"/>
    </source>
</evidence>
<evidence type="ECO:0000313" key="6">
    <source>
        <dbReference type="Proteomes" id="UP000535838"/>
    </source>
</evidence>
<comment type="subunit">
    <text evidence="3">Homodimer.</text>
</comment>
<dbReference type="GO" id="GO:0097173">
    <property type="term" value="P:N-acetylmuramic acid catabolic process"/>
    <property type="evidence" value="ECO:0007669"/>
    <property type="project" value="UniProtKB-UniPathway"/>
</dbReference>
<dbReference type="GO" id="GO:0016803">
    <property type="term" value="F:ether hydrolase activity"/>
    <property type="evidence" value="ECO:0007669"/>
    <property type="project" value="TreeGrafter"/>
</dbReference>
<comment type="pathway">
    <text evidence="3">Amino-sugar metabolism; N-acetylmuramate degradation.</text>
</comment>
<dbReference type="Gene3D" id="3.40.50.10490">
    <property type="entry name" value="Glucose-6-phosphate isomerase like protein, domain 1"/>
    <property type="match status" value="1"/>
</dbReference>
<name>A0A841T0N2_9BACL</name>
<comment type="caution">
    <text evidence="5">The sequence shown here is derived from an EMBL/GenBank/DDBJ whole genome shotgun (WGS) entry which is preliminary data.</text>
</comment>
<dbReference type="PROSITE" id="PS01272">
    <property type="entry name" value="GCKR"/>
    <property type="match status" value="1"/>
</dbReference>
<evidence type="ECO:0000256" key="3">
    <source>
        <dbReference type="HAMAP-Rule" id="MF_00068"/>
    </source>
</evidence>
<dbReference type="Proteomes" id="UP000535838">
    <property type="component" value="Unassembled WGS sequence"/>
</dbReference>
<dbReference type="GO" id="GO:0046348">
    <property type="term" value="P:amino sugar catabolic process"/>
    <property type="evidence" value="ECO:0007669"/>
    <property type="project" value="InterPro"/>
</dbReference>
<sequence>MIRSADEMPTTEQANERSKQLDRLTVREIVELMNEEDRTVADSVHRALPSIAAAIEAISAVVERGGRLFYIGAGTSGRLGILDASECPPTFGVDPEMVVGLIAGGEGAITRAIENAEDDTEAGIADIGKLVTSRDAVVGIAASGRTPYVMGALREAARIGALTASLSCNADSPISEEADYPIEVPVGAEIVTGSTRLKAGTATKMVLNMITTATMIRLGKVYGNLMVNVQATNDKLRERVVRIVAKGADCDEQTASKYVLEAGGDARVAILMIKFGVTATRAIEALRLSNGHFGKAINQLSR</sequence>
<dbReference type="Gene3D" id="1.10.8.1080">
    <property type="match status" value="1"/>
</dbReference>
<protein>
    <recommendedName>
        <fullName evidence="3">N-acetylmuramic acid 6-phosphate etherase</fullName>
        <shortName evidence="3">MurNAc-6-P etherase</shortName>
        <ecNumber evidence="3">4.2.1.126</ecNumber>
    </recommendedName>
    <alternativeName>
        <fullName evidence="3">N-acetylmuramic acid 6-phosphate hydrolase</fullName>
    </alternativeName>
    <alternativeName>
        <fullName evidence="3">N-acetylmuramic acid 6-phosphate lyase</fullName>
    </alternativeName>
</protein>
<keyword evidence="1 3" id="KW-0456">Lyase</keyword>
<dbReference type="RefSeq" id="WP_185120659.1">
    <property type="nucleotide sequence ID" value="NZ_JACJVQ010000013.1"/>
</dbReference>
<dbReference type="UniPathway" id="UPA00342"/>
<comment type="similarity">
    <text evidence="3">Belongs to the GCKR-like family. MurNAc-6-P etherase subfamily.</text>
</comment>
<feature type="active site" evidence="3">
    <location>
        <position position="117"/>
    </location>
</feature>
<comment type="function">
    <text evidence="3">Specifically catalyzes the cleavage of the D-lactyl ether substituent of MurNAc 6-phosphate, producing GlcNAc 6-phosphate and D-lactate.</text>
</comment>
<dbReference type="PROSITE" id="PS51464">
    <property type="entry name" value="SIS"/>
    <property type="match status" value="1"/>
</dbReference>
<dbReference type="PANTHER" id="PTHR10088">
    <property type="entry name" value="GLUCOKINASE REGULATORY PROTEIN"/>
    <property type="match status" value="1"/>
</dbReference>
<dbReference type="InterPro" id="IPR001347">
    <property type="entry name" value="SIS_dom"/>
</dbReference>
<dbReference type="Pfam" id="PF22645">
    <property type="entry name" value="GKRP_SIS_N"/>
    <property type="match status" value="1"/>
</dbReference>
<dbReference type="GO" id="GO:0016835">
    <property type="term" value="F:carbon-oxygen lyase activity"/>
    <property type="evidence" value="ECO:0007669"/>
    <property type="project" value="UniProtKB-UniRule"/>
</dbReference>
<reference evidence="5 6" key="1">
    <citation type="submission" date="2020-08" db="EMBL/GenBank/DDBJ databases">
        <title>Cohnella phylogeny.</title>
        <authorList>
            <person name="Dunlap C."/>
        </authorList>
    </citation>
    <scope>NUCLEOTIDE SEQUENCE [LARGE SCALE GENOMIC DNA]</scope>
    <source>
        <strain evidence="5 6">DSM 25241</strain>
    </source>
</reference>
<proteinExistence type="inferred from homology"/>
<dbReference type="NCBIfam" id="NF009222">
    <property type="entry name" value="PRK12570.1"/>
    <property type="match status" value="1"/>
</dbReference>
<gene>
    <name evidence="3 5" type="primary">murQ</name>
    <name evidence="5" type="ORF">H7B67_15015</name>
</gene>
<dbReference type="HAMAP" id="MF_00068">
    <property type="entry name" value="MurQ"/>
    <property type="match status" value="1"/>
</dbReference>
<evidence type="ECO:0000259" key="4">
    <source>
        <dbReference type="PROSITE" id="PS51464"/>
    </source>
</evidence>
<accession>A0A841T0N2</accession>
<keyword evidence="6" id="KW-1185">Reference proteome</keyword>
<dbReference type="InterPro" id="IPR005488">
    <property type="entry name" value="Etherase_MurQ"/>
</dbReference>
<dbReference type="InterPro" id="IPR005486">
    <property type="entry name" value="Glucokinase_regulatory_CS"/>
</dbReference>
<dbReference type="NCBIfam" id="NF003915">
    <property type="entry name" value="PRK05441.1"/>
    <property type="match status" value="1"/>
</dbReference>
<feature type="domain" description="SIS" evidence="4">
    <location>
        <begin position="58"/>
        <end position="220"/>
    </location>
</feature>
<dbReference type="GO" id="GO:0009254">
    <property type="term" value="P:peptidoglycan turnover"/>
    <property type="evidence" value="ECO:0007669"/>
    <property type="project" value="TreeGrafter"/>
</dbReference>
<dbReference type="InterPro" id="IPR046348">
    <property type="entry name" value="SIS_dom_sf"/>
</dbReference>
<organism evidence="5 6">
    <name type="scientific">Cohnella thailandensis</name>
    <dbReference type="NCBI Taxonomy" id="557557"/>
    <lineage>
        <taxon>Bacteria</taxon>
        <taxon>Bacillati</taxon>
        <taxon>Bacillota</taxon>
        <taxon>Bacilli</taxon>
        <taxon>Bacillales</taxon>
        <taxon>Paenibacillaceae</taxon>
        <taxon>Cohnella</taxon>
    </lineage>
</organism>